<dbReference type="EC" id="3.2.1.55" evidence="5"/>
<evidence type="ECO:0000256" key="5">
    <source>
        <dbReference type="ARBA" id="ARBA00012670"/>
    </source>
</evidence>
<protein>
    <recommendedName>
        <fullName evidence="5">non-reducing end alpha-L-arabinofuranosidase</fullName>
        <ecNumber evidence="5">3.2.1.55</ecNumber>
    </recommendedName>
</protein>
<keyword evidence="7" id="KW-0119">Carbohydrate metabolism</keyword>
<comment type="catalytic activity">
    <reaction evidence="1">
        <text>Hydrolysis of terminal non-reducing alpha-L-arabinofuranoside residues in alpha-L-arabinosides.</text>
        <dbReference type="EC" id="3.2.1.55"/>
    </reaction>
</comment>
<dbReference type="SUPFAM" id="SSF51011">
    <property type="entry name" value="Glycosyl hydrolase domain"/>
    <property type="match status" value="1"/>
</dbReference>
<dbReference type="InterPro" id="IPR010720">
    <property type="entry name" value="Alpha-L-AF_C"/>
</dbReference>
<reference evidence="10 11" key="1">
    <citation type="submission" date="2023-07" db="EMBL/GenBank/DDBJ databases">
        <title>Genomic Encyclopedia of Type Strains, Phase IV (KMG-IV): sequencing the most valuable type-strain genomes for metagenomic binning, comparative biology and taxonomic classification.</title>
        <authorList>
            <person name="Goeker M."/>
        </authorList>
    </citation>
    <scope>NUCLEOTIDE SEQUENCE [LARGE SCALE GENOMIC DNA]</scope>
    <source>
        <strain evidence="10 11">DSM 27848</strain>
    </source>
</reference>
<evidence type="ECO:0000256" key="4">
    <source>
        <dbReference type="ARBA" id="ARBA00011165"/>
    </source>
</evidence>
<name>A0ABU0D9H7_9BACI</name>
<organism evidence="10 11">
    <name type="scientific">Lederbergia wuyishanensis</name>
    <dbReference type="NCBI Taxonomy" id="1347903"/>
    <lineage>
        <taxon>Bacteria</taxon>
        <taxon>Bacillati</taxon>
        <taxon>Bacillota</taxon>
        <taxon>Bacilli</taxon>
        <taxon>Bacillales</taxon>
        <taxon>Bacillaceae</taxon>
        <taxon>Lederbergia</taxon>
    </lineage>
</organism>
<evidence type="ECO:0000256" key="3">
    <source>
        <dbReference type="ARBA" id="ARBA00007186"/>
    </source>
</evidence>
<comment type="pathway">
    <text evidence="2">Glycan metabolism.</text>
</comment>
<evidence type="ECO:0000313" key="10">
    <source>
        <dbReference type="EMBL" id="MDQ0345045.1"/>
    </source>
</evidence>
<proteinExistence type="inferred from homology"/>
<evidence type="ECO:0000313" key="11">
    <source>
        <dbReference type="Proteomes" id="UP001232343"/>
    </source>
</evidence>
<keyword evidence="6 10" id="KW-0378">Hydrolase</keyword>
<dbReference type="InterPro" id="IPR055235">
    <property type="entry name" value="ASD1_cat"/>
</dbReference>
<evidence type="ECO:0000256" key="1">
    <source>
        <dbReference type="ARBA" id="ARBA00001462"/>
    </source>
</evidence>
<dbReference type="Proteomes" id="UP001232343">
    <property type="component" value="Unassembled WGS sequence"/>
</dbReference>
<dbReference type="PANTHER" id="PTHR43576:SF3">
    <property type="entry name" value="ALPHA-L-ARABINOFURANOSIDASE C"/>
    <property type="match status" value="1"/>
</dbReference>
<sequence>MSTKKASMIVEKDFKVSEVDKRIYGSFVEHLGRAVYGGIYEPDHPEADENGFRKDVIELVKEIDVPLIRYPGGNFVSGYNWEDGVGPKEDRPRRLELAWRTIETNELGTNEFVDWAKLVNAEVNMAVNLGTRGIEEARNLLEYCNHPSGTYYSDLRISHGYKEPHKIKTWCLGNEMDGPWQIGHKTAHEYGRLANETAKVMKLVDPSIELVACGSSHRKMPTFADWEATVLDHTYENVEFISLHQYYGNRSNDVANYLALPLEMDDFIKSVISIADYIKAKKHSKKTINLSFDEWNVWYHSNAADRKIEPWTIAPPQLEDIYNFEDALLVGSMLITLLKHADRVKIACMAQLVNVIAPIMTETGGPAWKQTIFYPYMHASKYGRGVVLNPIVSSPKYDSKDFTDVPVLDTTAVYNEENEELTIFAVNRDLDDRLLLECDIRNFEGYKVVEHIVLENDDLKQVNTATSQAVAPHNNGDATNDNGRVTATLPKLSWNVIRLKK</sequence>
<evidence type="ECO:0000256" key="7">
    <source>
        <dbReference type="ARBA" id="ARBA00023277"/>
    </source>
</evidence>
<accession>A0ABU0D9H7</accession>
<evidence type="ECO:0000256" key="2">
    <source>
        <dbReference type="ARBA" id="ARBA00004881"/>
    </source>
</evidence>
<dbReference type="Pfam" id="PF06964">
    <property type="entry name" value="Alpha-L-AF_C"/>
    <property type="match status" value="1"/>
</dbReference>
<comment type="caution">
    <text evidence="10">The sequence shown here is derived from an EMBL/GenBank/DDBJ whole genome shotgun (WGS) entry which is preliminary data.</text>
</comment>
<dbReference type="SMART" id="SM00813">
    <property type="entry name" value="Alpha-L-AF_C"/>
    <property type="match status" value="1"/>
</dbReference>
<dbReference type="Gene3D" id="3.20.20.80">
    <property type="entry name" value="Glycosidases"/>
    <property type="match status" value="1"/>
</dbReference>
<keyword evidence="8 10" id="KW-0326">Glycosidase</keyword>
<comment type="similarity">
    <text evidence="3">Belongs to the glycosyl hydrolase 51 family.</text>
</comment>
<dbReference type="PANTHER" id="PTHR43576">
    <property type="entry name" value="ALPHA-L-ARABINOFURANOSIDASE C-RELATED"/>
    <property type="match status" value="1"/>
</dbReference>
<evidence type="ECO:0000259" key="9">
    <source>
        <dbReference type="SMART" id="SM00813"/>
    </source>
</evidence>
<dbReference type="SUPFAM" id="SSF51445">
    <property type="entry name" value="(Trans)glycosidases"/>
    <property type="match status" value="1"/>
</dbReference>
<evidence type="ECO:0000256" key="8">
    <source>
        <dbReference type="ARBA" id="ARBA00023295"/>
    </source>
</evidence>
<gene>
    <name evidence="10" type="ORF">J2S14_003892</name>
</gene>
<feature type="domain" description="Alpha-L-arabinofuranosidase C-terminal" evidence="9">
    <location>
        <begin position="293"/>
        <end position="493"/>
    </location>
</feature>
<dbReference type="InterPro" id="IPR017853">
    <property type="entry name" value="GH"/>
</dbReference>
<dbReference type="Pfam" id="PF22848">
    <property type="entry name" value="ASD1_dom"/>
    <property type="match status" value="1"/>
</dbReference>
<keyword evidence="11" id="KW-1185">Reference proteome</keyword>
<dbReference type="RefSeq" id="WP_244681113.1">
    <property type="nucleotide sequence ID" value="NZ_JALIRM010000003.1"/>
</dbReference>
<dbReference type="GO" id="GO:0046556">
    <property type="term" value="F:alpha-L-arabinofuranosidase activity"/>
    <property type="evidence" value="ECO:0007669"/>
    <property type="project" value="UniProtKB-EC"/>
</dbReference>
<dbReference type="EMBL" id="JAUSUO010000013">
    <property type="protein sequence ID" value="MDQ0345045.1"/>
    <property type="molecule type" value="Genomic_DNA"/>
</dbReference>
<evidence type="ECO:0000256" key="6">
    <source>
        <dbReference type="ARBA" id="ARBA00022801"/>
    </source>
</evidence>
<dbReference type="Gene3D" id="2.60.40.1180">
    <property type="entry name" value="Golgi alpha-mannosidase II"/>
    <property type="match status" value="1"/>
</dbReference>
<dbReference type="InterPro" id="IPR013780">
    <property type="entry name" value="Glyco_hydro_b"/>
</dbReference>
<comment type="subunit">
    <text evidence="4">Homohexamer; trimer of dimers.</text>
</comment>